<evidence type="ECO:0000256" key="1">
    <source>
        <dbReference type="ARBA" id="ARBA00022630"/>
    </source>
</evidence>
<dbReference type="PANTHER" id="PTHR43543">
    <property type="entry name" value="MALONIC SEMIALDEHYDE REDUCTASE RUTE-RELATED"/>
    <property type="match status" value="1"/>
</dbReference>
<sequence>MQQVLEQAALDQLFNHARTNSHWLPREVSDETLQAVYNLARMGPTSANSSPARFVFVKSAEAKAKLKPALDAGNIEKTMAAPVTVIVGMDYAFYEQMSKLFHDPSARSWFEGKELVIHNTAFRNSSLQGAYLLMAARAMGLDCGPMSGFNGQLVDETFFAGTQIKSNFLINLGYGDPAKLHPRNPRLAFEEACSLL</sequence>
<evidence type="ECO:0000313" key="8">
    <source>
        <dbReference type="Proteomes" id="UP001172778"/>
    </source>
</evidence>
<accession>A0ABT7DU54</accession>
<reference evidence="7" key="1">
    <citation type="submission" date="2023-03" db="EMBL/GenBank/DDBJ databases">
        <title>Chitinimonas shenzhenensis gen. nov., sp. nov., a novel member of family Burkholderiaceae isolated from activated sludge collected in Shen Zhen, China.</title>
        <authorList>
            <person name="Wang X."/>
        </authorList>
    </citation>
    <scope>NUCLEOTIDE SEQUENCE</scope>
    <source>
        <strain evidence="7">DQS-5</strain>
    </source>
</reference>
<dbReference type="InterPro" id="IPR000415">
    <property type="entry name" value="Nitroreductase-like"/>
</dbReference>
<evidence type="ECO:0000256" key="3">
    <source>
        <dbReference type="ARBA" id="ARBA00022857"/>
    </source>
</evidence>
<organism evidence="7 8">
    <name type="scientific">Parachitinimonas caeni</name>
    <dbReference type="NCBI Taxonomy" id="3031301"/>
    <lineage>
        <taxon>Bacteria</taxon>
        <taxon>Pseudomonadati</taxon>
        <taxon>Pseudomonadota</taxon>
        <taxon>Betaproteobacteria</taxon>
        <taxon>Neisseriales</taxon>
        <taxon>Chitinibacteraceae</taxon>
        <taxon>Parachitinimonas</taxon>
    </lineage>
</organism>
<dbReference type="EMBL" id="JARRAF010000005">
    <property type="protein sequence ID" value="MDK2123606.1"/>
    <property type="molecule type" value="Genomic_DNA"/>
</dbReference>
<dbReference type="InterPro" id="IPR029479">
    <property type="entry name" value="Nitroreductase"/>
</dbReference>
<keyword evidence="5" id="KW-0520">NAD</keyword>
<dbReference type="Proteomes" id="UP001172778">
    <property type="component" value="Unassembled WGS sequence"/>
</dbReference>
<evidence type="ECO:0000259" key="6">
    <source>
        <dbReference type="Pfam" id="PF00881"/>
    </source>
</evidence>
<keyword evidence="1 5" id="KW-0285">Flavoprotein</keyword>
<dbReference type="RefSeq" id="WP_284099904.1">
    <property type="nucleotide sequence ID" value="NZ_JARRAF010000005.1"/>
</dbReference>
<dbReference type="NCBIfam" id="NF003768">
    <property type="entry name" value="PRK05365.1"/>
    <property type="match status" value="1"/>
</dbReference>
<comment type="cofactor">
    <cofactor evidence="5">
        <name>FMN</name>
        <dbReference type="ChEBI" id="CHEBI:58210"/>
    </cofactor>
</comment>
<evidence type="ECO:0000256" key="5">
    <source>
        <dbReference type="HAMAP-Rule" id="MF_01204"/>
    </source>
</evidence>
<name>A0ABT7DU54_9NEIS</name>
<dbReference type="EC" id="1.-.-.-" evidence="5"/>
<dbReference type="CDD" id="cd02148">
    <property type="entry name" value="RutE-like"/>
    <property type="match status" value="1"/>
</dbReference>
<keyword evidence="2 5" id="KW-0288">FMN</keyword>
<dbReference type="Pfam" id="PF00881">
    <property type="entry name" value="Nitroreductase"/>
    <property type="match status" value="1"/>
</dbReference>
<protein>
    <recommendedName>
        <fullName evidence="5">Putative NADH dehydrogenase/NAD(P)H nitroreductase PZA18_06040</fullName>
        <ecNumber evidence="5">1.-.-.-</ecNumber>
    </recommendedName>
</protein>
<dbReference type="PANTHER" id="PTHR43543:SF1">
    <property type="entry name" value="MALONIC SEMIALDEHYDE REDUCTASE RUTE-RELATED"/>
    <property type="match status" value="1"/>
</dbReference>
<dbReference type="InterPro" id="IPR023936">
    <property type="entry name" value="RutE-like"/>
</dbReference>
<dbReference type="Gene3D" id="3.40.109.10">
    <property type="entry name" value="NADH Oxidase"/>
    <property type="match status" value="1"/>
</dbReference>
<evidence type="ECO:0000256" key="2">
    <source>
        <dbReference type="ARBA" id="ARBA00022643"/>
    </source>
</evidence>
<gene>
    <name evidence="7" type="ORF">PZA18_06040</name>
</gene>
<keyword evidence="8" id="KW-1185">Reference proteome</keyword>
<dbReference type="SUPFAM" id="SSF55469">
    <property type="entry name" value="FMN-dependent nitroreductase-like"/>
    <property type="match status" value="1"/>
</dbReference>
<feature type="domain" description="Nitroreductase" evidence="6">
    <location>
        <begin position="21"/>
        <end position="158"/>
    </location>
</feature>
<dbReference type="HAMAP" id="MF_01204">
    <property type="entry name" value="Oxidoreductase_RutE_HadB"/>
    <property type="match status" value="1"/>
</dbReference>
<comment type="caution">
    <text evidence="7">The sequence shown here is derived from an EMBL/GenBank/DDBJ whole genome shotgun (WGS) entry which is preliminary data.</text>
</comment>
<evidence type="ECO:0000256" key="4">
    <source>
        <dbReference type="ARBA" id="ARBA00023002"/>
    </source>
</evidence>
<proteinExistence type="inferred from homology"/>
<keyword evidence="4 5" id="KW-0560">Oxidoreductase</keyword>
<keyword evidence="3 5" id="KW-0521">NADP</keyword>
<comment type="similarity">
    <text evidence="5">Belongs to the nitroreductase family. HadB/RutE subfamily.</text>
</comment>
<evidence type="ECO:0000313" key="7">
    <source>
        <dbReference type="EMBL" id="MDK2123606.1"/>
    </source>
</evidence>
<dbReference type="InterPro" id="IPR050461">
    <property type="entry name" value="Nitroreductase_HadB/RutE"/>
</dbReference>
<dbReference type="GO" id="GO:0035527">
    <property type="term" value="F:3-hydroxypropionate dehydrogenase (NADP+) activity"/>
    <property type="evidence" value="ECO:0007669"/>
    <property type="project" value="UniProtKB-EC"/>
</dbReference>